<evidence type="ECO:0000313" key="3">
    <source>
        <dbReference type="Proteomes" id="UP000076727"/>
    </source>
</evidence>
<evidence type="ECO:0000313" key="2">
    <source>
        <dbReference type="EMBL" id="KZT75074.1"/>
    </source>
</evidence>
<proteinExistence type="predicted"/>
<gene>
    <name evidence="2" type="ORF">DAEQUDRAFT_720291</name>
</gene>
<evidence type="ECO:0000256" key="1">
    <source>
        <dbReference type="SAM" id="MobiDB-lite"/>
    </source>
</evidence>
<accession>A0A165UL40</accession>
<sequence>MRIAKDRRQEGPPTDRSTTRRGSTCKKFALLEARPIVMKLEAAAYGMYSPVPIAPAMQMVAIPCVRSVCYTSYGTSYHGQPDLPRRYYCVHKHHDKYSISGTGRTPPCHFRIGICCLGGGNTEITVLSTRGLAAHALEGTLVGKALPECMIQCTPECIKQSLVPSDNVGRFLGVMVAFPVCHKTVAIGKQSVALIKRTDVYRCLAGISYPSQASVQLVRSSRHILKCRN</sequence>
<dbReference type="AlphaFoldDB" id="A0A165UL40"/>
<dbReference type="Proteomes" id="UP000076727">
    <property type="component" value="Unassembled WGS sequence"/>
</dbReference>
<keyword evidence="3" id="KW-1185">Reference proteome</keyword>
<feature type="region of interest" description="Disordered" evidence="1">
    <location>
        <begin position="1"/>
        <end position="22"/>
    </location>
</feature>
<feature type="compositionally biased region" description="Basic and acidic residues" evidence="1">
    <location>
        <begin position="1"/>
        <end position="10"/>
    </location>
</feature>
<organism evidence="2 3">
    <name type="scientific">Daedalea quercina L-15889</name>
    <dbReference type="NCBI Taxonomy" id="1314783"/>
    <lineage>
        <taxon>Eukaryota</taxon>
        <taxon>Fungi</taxon>
        <taxon>Dikarya</taxon>
        <taxon>Basidiomycota</taxon>
        <taxon>Agaricomycotina</taxon>
        <taxon>Agaricomycetes</taxon>
        <taxon>Polyporales</taxon>
        <taxon>Fomitopsis</taxon>
    </lineage>
</organism>
<reference evidence="2 3" key="1">
    <citation type="journal article" date="2016" name="Mol. Biol. Evol.">
        <title>Comparative Genomics of Early-Diverging Mushroom-Forming Fungi Provides Insights into the Origins of Lignocellulose Decay Capabilities.</title>
        <authorList>
            <person name="Nagy L.G."/>
            <person name="Riley R."/>
            <person name="Tritt A."/>
            <person name="Adam C."/>
            <person name="Daum C."/>
            <person name="Floudas D."/>
            <person name="Sun H."/>
            <person name="Yadav J.S."/>
            <person name="Pangilinan J."/>
            <person name="Larsson K.H."/>
            <person name="Matsuura K."/>
            <person name="Barry K."/>
            <person name="Labutti K."/>
            <person name="Kuo R."/>
            <person name="Ohm R.A."/>
            <person name="Bhattacharya S.S."/>
            <person name="Shirouzu T."/>
            <person name="Yoshinaga Y."/>
            <person name="Martin F.M."/>
            <person name="Grigoriev I.V."/>
            <person name="Hibbett D.S."/>
        </authorList>
    </citation>
    <scope>NUCLEOTIDE SEQUENCE [LARGE SCALE GENOMIC DNA]</scope>
    <source>
        <strain evidence="2 3">L-15889</strain>
    </source>
</reference>
<dbReference type="EMBL" id="KV429032">
    <property type="protein sequence ID" value="KZT75074.1"/>
    <property type="molecule type" value="Genomic_DNA"/>
</dbReference>
<protein>
    <submittedName>
        <fullName evidence="2">Uncharacterized protein</fullName>
    </submittedName>
</protein>
<name>A0A165UL40_9APHY</name>